<sequence length="111" mass="12545">MKEFIIKFLLVFSCVFIILFVSNFGSNDILPSEEIKVTEEIPKIEVQDFYIGVFAGCIFNLLNSPDTTISDMPEIVSVCEKFTDYAIEMDLYGIHFGTKTPSEPLSEENST</sequence>
<protein>
    <submittedName>
        <fullName evidence="1">Uncharacterized protein</fullName>
    </submittedName>
</protein>
<comment type="caution">
    <text evidence="1">The sequence shown here is derived from an EMBL/GenBank/DDBJ whole genome shotgun (WGS) entry which is preliminary data.</text>
</comment>
<reference evidence="1" key="1">
    <citation type="journal article" date="2015" name="Nature">
        <title>Complex archaea that bridge the gap between prokaryotes and eukaryotes.</title>
        <authorList>
            <person name="Spang A."/>
            <person name="Saw J.H."/>
            <person name="Jorgensen S.L."/>
            <person name="Zaremba-Niedzwiedzka K."/>
            <person name="Martijn J."/>
            <person name="Lind A.E."/>
            <person name="van Eijk R."/>
            <person name="Schleper C."/>
            <person name="Guy L."/>
            <person name="Ettema T.J."/>
        </authorList>
    </citation>
    <scope>NUCLEOTIDE SEQUENCE</scope>
</reference>
<accession>A0A0F9AQK7</accession>
<name>A0A0F9AQK7_9ZZZZ</name>
<organism evidence="1">
    <name type="scientific">marine sediment metagenome</name>
    <dbReference type="NCBI Taxonomy" id="412755"/>
    <lineage>
        <taxon>unclassified sequences</taxon>
        <taxon>metagenomes</taxon>
        <taxon>ecological metagenomes</taxon>
    </lineage>
</organism>
<dbReference type="AlphaFoldDB" id="A0A0F9AQK7"/>
<gene>
    <name evidence="1" type="ORF">LCGC14_2541570</name>
</gene>
<proteinExistence type="predicted"/>
<evidence type="ECO:0000313" key="1">
    <source>
        <dbReference type="EMBL" id="KKL11859.1"/>
    </source>
</evidence>
<dbReference type="EMBL" id="LAZR01041491">
    <property type="protein sequence ID" value="KKL11859.1"/>
    <property type="molecule type" value="Genomic_DNA"/>
</dbReference>